<evidence type="ECO:0000313" key="2">
    <source>
        <dbReference type="Proteomes" id="UP000245629"/>
    </source>
</evidence>
<dbReference type="KEGG" id="azz:DEW08_06480"/>
<sequence>MRLLKDLPISRKFGLVVTVLALVALAIAALGVQAMRTYDGYVAAIANASARALAGERMNGLVWRW</sequence>
<protein>
    <submittedName>
        <fullName evidence="1">Uncharacterized protein</fullName>
    </submittedName>
</protein>
<dbReference type="EMBL" id="CP029353">
    <property type="protein sequence ID" value="AWK85951.1"/>
    <property type="molecule type" value="Genomic_DNA"/>
</dbReference>
<proteinExistence type="predicted"/>
<gene>
    <name evidence="1" type="ORF">DEW08_06480</name>
</gene>
<dbReference type="RefSeq" id="WP_109325505.1">
    <property type="nucleotide sequence ID" value="NZ_CP029353.1"/>
</dbReference>
<accession>A0A2S2CN64</accession>
<name>A0A2S2CN64_9PROT</name>
<reference evidence="2" key="1">
    <citation type="submission" date="2018-05" db="EMBL/GenBank/DDBJ databases">
        <title>Azospirillum thermophila sp. nov., a novel isolated from hot spring.</title>
        <authorList>
            <person name="Zhao Z."/>
        </authorList>
    </citation>
    <scope>NUCLEOTIDE SEQUENCE [LARGE SCALE GENOMIC DNA]</scope>
    <source>
        <strain evidence="2">CFH 70021</strain>
    </source>
</reference>
<keyword evidence="2" id="KW-1185">Reference proteome</keyword>
<dbReference type="AlphaFoldDB" id="A0A2S2CN64"/>
<evidence type="ECO:0000313" key="1">
    <source>
        <dbReference type="EMBL" id="AWK85951.1"/>
    </source>
</evidence>
<dbReference type="Proteomes" id="UP000245629">
    <property type="component" value="Chromosome 2"/>
</dbReference>
<organism evidence="1 2">
    <name type="scientific">Azospirillum thermophilum</name>
    <dbReference type="NCBI Taxonomy" id="2202148"/>
    <lineage>
        <taxon>Bacteria</taxon>
        <taxon>Pseudomonadati</taxon>
        <taxon>Pseudomonadota</taxon>
        <taxon>Alphaproteobacteria</taxon>
        <taxon>Rhodospirillales</taxon>
        <taxon>Azospirillaceae</taxon>
        <taxon>Azospirillum</taxon>
    </lineage>
</organism>